<evidence type="ECO:0000256" key="1">
    <source>
        <dbReference type="SAM" id="Coils"/>
    </source>
</evidence>
<keyword evidence="1" id="KW-0175">Coiled coil</keyword>
<proteinExistence type="predicted"/>
<dbReference type="GO" id="GO:0005829">
    <property type="term" value="C:cytosol"/>
    <property type="evidence" value="ECO:0007669"/>
    <property type="project" value="TreeGrafter"/>
</dbReference>
<feature type="coiled-coil region" evidence="1">
    <location>
        <begin position="808"/>
        <end position="838"/>
    </location>
</feature>
<dbReference type="Proteomes" id="UP000237797">
    <property type="component" value="Unassembled WGS sequence"/>
</dbReference>
<dbReference type="SMART" id="SM00487">
    <property type="entry name" value="DEXDc"/>
    <property type="match status" value="1"/>
</dbReference>
<evidence type="ECO:0000259" key="2">
    <source>
        <dbReference type="PROSITE" id="PS51192"/>
    </source>
</evidence>
<dbReference type="SUPFAM" id="SSF52540">
    <property type="entry name" value="P-loop containing nucleoside triphosphate hydrolases"/>
    <property type="match status" value="1"/>
</dbReference>
<dbReference type="InterPro" id="IPR050742">
    <property type="entry name" value="Helicase_Restrict-Modif_Enz"/>
</dbReference>
<dbReference type="Gene3D" id="3.90.1570.30">
    <property type="match status" value="1"/>
</dbReference>
<evidence type="ECO:0000313" key="4">
    <source>
        <dbReference type="Proteomes" id="UP000237797"/>
    </source>
</evidence>
<reference evidence="3 4" key="1">
    <citation type="submission" date="2018-03" db="EMBL/GenBank/DDBJ databases">
        <title>Genomic Encyclopedia of Archaeal and Bacterial Type Strains, Phase II (KMG-II): from individual species to whole genera.</title>
        <authorList>
            <person name="Goeker M."/>
        </authorList>
    </citation>
    <scope>NUCLEOTIDE SEQUENCE [LARGE SCALE GENOMIC DNA]</scope>
    <source>
        <strain evidence="3 4">DSM 44946</strain>
    </source>
</reference>
<dbReference type="InterPro" id="IPR006935">
    <property type="entry name" value="Helicase/UvrB_N"/>
</dbReference>
<accession>A0A2T0LB29</accession>
<name>A0A2T0LB29_9BACL</name>
<dbReference type="Gene3D" id="3.40.50.300">
    <property type="entry name" value="P-loop containing nucleotide triphosphate hydrolases"/>
    <property type="match status" value="2"/>
</dbReference>
<comment type="caution">
    <text evidence="3">The sequence shown here is derived from an EMBL/GenBank/DDBJ whole genome shotgun (WGS) entry which is preliminary data.</text>
</comment>
<dbReference type="RefSeq" id="WP_106346561.1">
    <property type="nucleotide sequence ID" value="NZ_PVNE01000035.1"/>
</dbReference>
<dbReference type="GO" id="GO:0003677">
    <property type="term" value="F:DNA binding"/>
    <property type="evidence" value="ECO:0007669"/>
    <property type="project" value="InterPro"/>
</dbReference>
<feature type="coiled-coil region" evidence="1">
    <location>
        <begin position="145"/>
        <end position="205"/>
    </location>
</feature>
<feature type="domain" description="Helicase ATP-binding" evidence="2">
    <location>
        <begin position="387"/>
        <end position="572"/>
    </location>
</feature>
<dbReference type="OrthoDB" id="9802848at2"/>
<dbReference type="InterPro" id="IPR027417">
    <property type="entry name" value="P-loop_NTPase"/>
</dbReference>
<dbReference type="InterPro" id="IPR013670">
    <property type="entry name" value="EcoEI_R_C_dom"/>
</dbReference>
<dbReference type="GO" id="GO:0016787">
    <property type="term" value="F:hydrolase activity"/>
    <property type="evidence" value="ECO:0007669"/>
    <property type="project" value="InterPro"/>
</dbReference>
<dbReference type="PROSITE" id="PS51192">
    <property type="entry name" value="HELICASE_ATP_BIND_1"/>
    <property type="match status" value="1"/>
</dbReference>
<sequence length="1084" mass="126457">MRRLAWKSNFSFLADRWPLLANLGEAAERNLHHDANTTLFKLRLFAEKTAEYILAFEKLPEPEDGTQFARLQLMKRHDILSDELLSIFHALRKKGNKATHEGYDSKKDAATLLSLAYRLGVWFMQTYGDWDFKPAPFVQPPSFDAKTVEKIKKELEKAYQSQLNQLQDELERLRKQTESQKELHMRRARSMKAAAQMELTEEETRKLIDQQLERAGWEADSQRLRFSLGARPEKGRNLAIAEWPVKGGVADYALFVGLQLVALVEAKRQGKDVVSHVRQAAKYAENLVKKADEEWVGQWGKYRVPFVFATNGRPYIQQWKEKSGIWFHDLRQPTNHPKPLRFWFSPQDLIDKLKTEEKAAEEKLRAEPMDYLDLRDYQKRAIRAVEEGLAKGKDRLLVSMATGTGKTRTAIGLIYRLIKTGRFRRILFLVDRRALGEQAEHAFKETRLEGIHTFTEIYELLGLDEKHPTPHTKVHIATVQSMIKRIFFGEEKDPIPTAGQYDCIIVDEAHRGYTLDREMSETEYQFRDQRDYISKYRAVLEHFDAVKIGLTATPALHTTEIFGKPIFNYSYREAVIDGHLVDHELPIQFHTRLKEEGIRWNKGDKVQIYEPKTGKIEIAEMEDEVHLEVDQFNRKVVTESFNRVILGELANHIDPMGEEKTLIFAVSDDHADMVVNILKEELEKVHGPIDDQAVMKITGSIHDPLGAIRLYKNERYPNIAVTVDLLTTGIDVPRICNLVFLRRVRSRILYEQMLGRATHPCPEIGKTHFRIFDAVSLYEALEPVSTMKPVIANPNISFTQLARELLSLEGKEEQQRALEQILGKLQRKRRRMNQEEMEQFRMLSGGKTVTEYIHWLRQTPSADLKKELAGQQSLFLFLDENHYQPSRKWISEHPDEFLGYTRGYGKAKKPEDYLEEFGRFIRENMNRIAALRIVCERPSELTRQALKELKFELDRRGFTESGLRSAWREMTNQDIAADIIAFIRQQALGDALISREERVKRAMERIYRMKNWTPVQRKWLEKIERHLLQEAVLDPDARKAFEVQPFKRDGGYRRLNHIFEGQIQDVLNRINHWLYTNEKEKEQA</sequence>
<gene>
    <name evidence="3" type="ORF">CLV97_1351</name>
</gene>
<evidence type="ECO:0000313" key="3">
    <source>
        <dbReference type="EMBL" id="PRX38824.1"/>
    </source>
</evidence>
<dbReference type="GO" id="GO:0006304">
    <property type="term" value="P:DNA modification"/>
    <property type="evidence" value="ECO:0007669"/>
    <property type="project" value="InterPro"/>
</dbReference>
<dbReference type="PANTHER" id="PTHR47396">
    <property type="entry name" value="TYPE I RESTRICTION ENZYME ECOKI R PROTEIN"/>
    <property type="match status" value="1"/>
</dbReference>
<dbReference type="GO" id="GO:0005524">
    <property type="term" value="F:ATP binding"/>
    <property type="evidence" value="ECO:0007669"/>
    <property type="project" value="InterPro"/>
</dbReference>
<dbReference type="CDD" id="cd18799">
    <property type="entry name" value="SF2_C_EcoAI-like"/>
    <property type="match status" value="1"/>
</dbReference>
<organism evidence="3 4">
    <name type="scientific">Planifilum fimeticola</name>
    <dbReference type="NCBI Taxonomy" id="201975"/>
    <lineage>
        <taxon>Bacteria</taxon>
        <taxon>Bacillati</taxon>
        <taxon>Bacillota</taxon>
        <taxon>Bacilli</taxon>
        <taxon>Bacillales</taxon>
        <taxon>Thermoactinomycetaceae</taxon>
        <taxon>Planifilum</taxon>
    </lineage>
</organism>
<dbReference type="Pfam" id="PF04851">
    <property type="entry name" value="ResIII"/>
    <property type="match status" value="1"/>
</dbReference>
<dbReference type="AlphaFoldDB" id="A0A2T0LB29"/>
<dbReference type="NCBIfam" id="NF008521">
    <property type="entry name" value="PRK11448.1"/>
    <property type="match status" value="1"/>
</dbReference>
<protein>
    <submittedName>
        <fullName evidence="3">Type I restriction enzyme R subunit</fullName>
    </submittedName>
</protein>
<keyword evidence="4" id="KW-1185">Reference proteome</keyword>
<dbReference type="Pfam" id="PF08463">
    <property type="entry name" value="EcoEI_R_C"/>
    <property type="match status" value="1"/>
</dbReference>
<dbReference type="EMBL" id="PVNE01000035">
    <property type="protein sequence ID" value="PRX38824.1"/>
    <property type="molecule type" value="Genomic_DNA"/>
</dbReference>
<dbReference type="PANTHER" id="PTHR47396:SF1">
    <property type="entry name" value="ATP-DEPENDENT HELICASE IRC3-RELATED"/>
    <property type="match status" value="1"/>
</dbReference>
<dbReference type="InterPro" id="IPR014001">
    <property type="entry name" value="Helicase_ATP-bd"/>
</dbReference>
<dbReference type="CDD" id="cd18032">
    <property type="entry name" value="DEXHc_RE_I_III_res"/>
    <property type="match status" value="1"/>
</dbReference>